<name>A0AAD7ADU2_9AGAR</name>
<dbReference type="AlphaFoldDB" id="A0AAD7ADU2"/>
<dbReference type="EMBL" id="JARIHO010000009">
    <property type="protein sequence ID" value="KAJ7355945.1"/>
    <property type="molecule type" value="Genomic_DNA"/>
</dbReference>
<reference evidence="2" key="1">
    <citation type="submission" date="2023-03" db="EMBL/GenBank/DDBJ databases">
        <title>Massive genome expansion in bonnet fungi (Mycena s.s.) driven by repeated elements and novel gene families across ecological guilds.</title>
        <authorList>
            <consortium name="Lawrence Berkeley National Laboratory"/>
            <person name="Harder C.B."/>
            <person name="Miyauchi S."/>
            <person name="Viragh M."/>
            <person name="Kuo A."/>
            <person name="Thoen E."/>
            <person name="Andreopoulos B."/>
            <person name="Lu D."/>
            <person name="Skrede I."/>
            <person name="Drula E."/>
            <person name="Henrissat B."/>
            <person name="Morin E."/>
            <person name="Kohler A."/>
            <person name="Barry K."/>
            <person name="LaButti K."/>
            <person name="Morin E."/>
            <person name="Salamov A."/>
            <person name="Lipzen A."/>
            <person name="Mereny Z."/>
            <person name="Hegedus B."/>
            <person name="Baldrian P."/>
            <person name="Stursova M."/>
            <person name="Weitz H."/>
            <person name="Taylor A."/>
            <person name="Grigoriev I.V."/>
            <person name="Nagy L.G."/>
            <person name="Martin F."/>
            <person name="Kauserud H."/>
        </authorList>
    </citation>
    <scope>NUCLEOTIDE SEQUENCE</scope>
    <source>
        <strain evidence="2">CBHHK002</strain>
    </source>
</reference>
<evidence type="ECO:0000256" key="1">
    <source>
        <dbReference type="SAM" id="Coils"/>
    </source>
</evidence>
<evidence type="ECO:0000313" key="3">
    <source>
        <dbReference type="Proteomes" id="UP001218218"/>
    </source>
</evidence>
<sequence length="167" mass="18722">MMNRVNASTGFSDFQLRMSRSPPLVYVPATDAPEEKMAADIISRLELDLMEAQENLLAAKITQAEQANKNRAPEHNIQIGVVGRFEVLCTTRVQPGLQLRVANLARSKILTRIVDELFRESNCIEWVAEQALESGRAEQGSEHKTENEVLSKDFGWDVEPCDFVPHG</sequence>
<accession>A0AAD7ADU2</accession>
<protein>
    <submittedName>
        <fullName evidence="2">Uncharacterized protein</fullName>
    </submittedName>
</protein>
<comment type="caution">
    <text evidence="2">The sequence shown here is derived from an EMBL/GenBank/DDBJ whole genome shotgun (WGS) entry which is preliminary data.</text>
</comment>
<feature type="coiled-coil region" evidence="1">
    <location>
        <begin position="42"/>
        <end position="70"/>
    </location>
</feature>
<proteinExistence type="predicted"/>
<keyword evidence="3" id="KW-1185">Reference proteome</keyword>
<dbReference type="Proteomes" id="UP001218218">
    <property type="component" value="Unassembled WGS sequence"/>
</dbReference>
<gene>
    <name evidence="2" type="ORF">DFH08DRAFT_853973</name>
</gene>
<evidence type="ECO:0000313" key="2">
    <source>
        <dbReference type="EMBL" id="KAJ7355945.1"/>
    </source>
</evidence>
<keyword evidence="1" id="KW-0175">Coiled coil</keyword>
<organism evidence="2 3">
    <name type="scientific">Mycena albidolilacea</name>
    <dbReference type="NCBI Taxonomy" id="1033008"/>
    <lineage>
        <taxon>Eukaryota</taxon>
        <taxon>Fungi</taxon>
        <taxon>Dikarya</taxon>
        <taxon>Basidiomycota</taxon>
        <taxon>Agaricomycotina</taxon>
        <taxon>Agaricomycetes</taxon>
        <taxon>Agaricomycetidae</taxon>
        <taxon>Agaricales</taxon>
        <taxon>Marasmiineae</taxon>
        <taxon>Mycenaceae</taxon>
        <taxon>Mycena</taxon>
    </lineage>
</organism>